<organism evidence="1 2">
    <name type="scientific">Plakobranchus ocellatus</name>
    <dbReference type="NCBI Taxonomy" id="259542"/>
    <lineage>
        <taxon>Eukaryota</taxon>
        <taxon>Metazoa</taxon>
        <taxon>Spiralia</taxon>
        <taxon>Lophotrochozoa</taxon>
        <taxon>Mollusca</taxon>
        <taxon>Gastropoda</taxon>
        <taxon>Heterobranchia</taxon>
        <taxon>Euthyneura</taxon>
        <taxon>Panpulmonata</taxon>
        <taxon>Sacoglossa</taxon>
        <taxon>Placobranchoidea</taxon>
        <taxon>Plakobranchidae</taxon>
        <taxon>Plakobranchus</taxon>
    </lineage>
</organism>
<evidence type="ECO:0000313" key="1">
    <source>
        <dbReference type="EMBL" id="GFO03637.1"/>
    </source>
</evidence>
<reference evidence="1 2" key="1">
    <citation type="journal article" date="2021" name="Elife">
        <title>Chloroplast acquisition without the gene transfer in kleptoplastic sea slugs, Plakobranchus ocellatus.</title>
        <authorList>
            <person name="Maeda T."/>
            <person name="Takahashi S."/>
            <person name="Yoshida T."/>
            <person name="Shimamura S."/>
            <person name="Takaki Y."/>
            <person name="Nagai Y."/>
            <person name="Toyoda A."/>
            <person name="Suzuki Y."/>
            <person name="Arimoto A."/>
            <person name="Ishii H."/>
            <person name="Satoh N."/>
            <person name="Nishiyama T."/>
            <person name="Hasebe M."/>
            <person name="Maruyama T."/>
            <person name="Minagawa J."/>
            <person name="Obokata J."/>
            <person name="Shigenobu S."/>
        </authorList>
    </citation>
    <scope>NUCLEOTIDE SEQUENCE [LARGE SCALE GENOMIC DNA]</scope>
</reference>
<dbReference type="AlphaFoldDB" id="A0AAV4A8R6"/>
<gene>
    <name evidence="1" type="ORF">PoB_003014200</name>
</gene>
<comment type="caution">
    <text evidence="1">The sequence shown here is derived from an EMBL/GenBank/DDBJ whole genome shotgun (WGS) entry which is preliminary data.</text>
</comment>
<protein>
    <submittedName>
        <fullName evidence="1">Uncharacterized protein</fullName>
    </submittedName>
</protein>
<accession>A0AAV4A8R6</accession>
<keyword evidence="2" id="KW-1185">Reference proteome</keyword>
<name>A0AAV4A8R6_9GAST</name>
<dbReference type="Proteomes" id="UP000735302">
    <property type="component" value="Unassembled WGS sequence"/>
</dbReference>
<evidence type="ECO:0000313" key="2">
    <source>
        <dbReference type="Proteomes" id="UP000735302"/>
    </source>
</evidence>
<proteinExistence type="predicted"/>
<dbReference type="EMBL" id="BLXT01003727">
    <property type="protein sequence ID" value="GFO03637.1"/>
    <property type="molecule type" value="Genomic_DNA"/>
</dbReference>
<sequence>MSRWILNHLVTIDSKQPCYDGHYRTISCLSAKLTVFETWQNIARLLKWRDFIVYIKYMDIVNEQTSFHKGTWPSCDSHAFAVE</sequence>